<protein>
    <submittedName>
        <fullName evidence="2">Uncharacterized protein</fullName>
    </submittedName>
</protein>
<proteinExistence type="predicted"/>
<evidence type="ECO:0000313" key="2">
    <source>
        <dbReference type="EMBL" id="PSN69988.1"/>
    </source>
</evidence>
<dbReference type="AlphaFoldDB" id="A0A2T2NY31"/>
<accession>A0A2T2NY31</accession>
<dbReference type="Proteomes" id="UP000240883">
    <property type="component" value="Unassembled WGS sequence"/>
</dbReference>
<evidence type="ECO:0000313" key="3">
    <source>
        <dbReference type="Proteomes" id="UP000240883"/>
    </source>
</evidence>
<feature type="region of interest" description="Disordered" evidence="1">
    <location>
        <begin position="88"/>
        <end position="129"/>
    </location>
</feature>
<sequence length="129" mass="14088">MGCHAVCAGDVRELPHRVVDDCVRPPSPLEAHRLNRRTLHHVEQCQTPRAAVVVVQLWQTAPGPHRTAPTAPTALRAPHSTTAVYHDSINGPTRVSMNHRRQLPPRPSCPSYRAPPTPAPPPAVARGPR</sequence>
<reference evidence="2 3" key="1">
    <citation type="journal article" date="2018" name="Front. Microbiol.">
        <title>Genome-Wide Analysis of Corynespora cassiicola Leaf Fall Disease Putative Effectors.</title>
        <authorList>
            <person name="Lopez D."/>
            <person name="Ribeiro S."/>
            <person name="Label P."/>
            <person name="Fumanal B."/>
            <person name="Venisse J.S."/>
            <person name="Kohler A."/>
            <person name="de Oliveira R.R."/>
            <person name="Labutti K."/>
            <person name="Lipzen A."/>
            <person name="Lail K."/>
            <person name="Bauer D."/>
            <person name="Ohm R.A."/>
            <person name="Barry K.W."/>
            <person name="Spatafora J."/>
            <person name="Grigoriev I.V."/>
            <person name="Martin F.M."/>
            <person name="Pujade-Renaud V."/>
        </authorList>
    </citation>
    <scope>NUCLEOTIDE SEQUENCE [LARGE SCALE GENOMIC DNA]</scope>
    <source>
        <strain evidence="2 3">Philippines</strain>
    </source>
</reference>
<gene>
    <name evidence="2" type="ORF">BS50DRAFT_571305</name>
</gene>
<organism evidence="2 3">
    <name type="scientific">Corynespora cassiicola Philippines</name>
    <dbReference type="NCBI Taxonomy" id="1448308"/>
    <lineage>
        <taxon>Eukaryota</taxon>
        <taxon>Fungi</taxon>
        <taxon>Dikarya</taxon>
        <taxon>Ascomycota</taxon>
        <taxon>Pezizomycotina</taxon>
        <taxon>Dothideomycetes</taxon>
        <taxon>Pleosporomycetidae</taxon>
        <taxon>Pleosporales</taxon>
        <taxon>Corynesporascaceae</taxon>
        <taxon>Corynespora</taxon>
    </lineage>
</organism>
<name>A0A2T2NY31_CORCC</name>
<feature type="compositionally biased region" description="Pro residues" evidence="1">
    <location>
        <begin position="104"/>
        <end position="123"/>
    </location>
</feature>
<keyword evidence="3" id="KW-1185">Reference proteome</keyword>
<dbReference type="EMBL" id="KZ678132">
    <property type="protein sequence ID" value="PSN69988.1"/>
    <property type="molecule type" value="Genomic_DNA"/>
</dbReference>
<evidence type="ECO:0000256" key="1">
    <source>
        <dbReference type="SAM" id="MobiDB-lite"/>
    </source>
</evidence>